<dbReference type="PANTHER" id="PTHR33692">
    <property type="entry name" value="RIBOSOME MATURATION FACTOR RIMM"/>
    <property type="match status" value="1"/>
</dbReference>
<dbReference type="SUPFAM" id="SSF50346">
    <property type="entry name" value="PRC-barrel domain"/>
    <property type="match status" value="1"/>
</dbReference>
<dbReference type="AlphaFoldDB" id="D1B6K4"/>
<gene>
    <name evidence="5" type="primary">rimM</name>
    <name evidence="8" type="ordered locus">Taci_1415</name>
</gene>
<dbReference type="RefSeq" id="WP_012870156.1">
    <property type="nucleotide sequence ID" value="NC_013522.1"/>
</dbReference>
<feature type="domain" description="RimM N-terminal" evidence="6">
    <location>
        <begin position="10"/>
        <end position="97"/>
    </location>
</feature>
<feature type="domain" description="Ribosome maturation factor RimM PRC barrel" evidence="7">
    <location>
        <begin position="111"/>
        <end position="179"/>
    </location>
</feature>
<dbReference type="STRING" id="525903.Taci_1415"/>
<evidence type="ECO:0000256" key="2">
    <source>
        <dbReference type="ARBA" id="ARBA00022517"/>
    </source>
</evidence>
<name>D1B6K4_THEAS</name>
<dbReference type="Pfam" id="PF01782">
    <property type="entry name" value="RimM"/>
    <property type="match status" value="1"/>
</dbReference>
<dbReference type="OrthoDB" id="9810331at2"/>
<dbReference type="Proteomes" id="UP000002030">
    <property type="component" value="Chromosome"/>
</dbReference>
<evidence type="ECO:0000259" key="7">
    <source>
        <dbReference type="Pfam" id="PF24986"/>
    </source>
</evidence>
<dbReference type="InterPro" id="IPR056792">
    <property type="entry name" value="PRC_RimM"/>
</dbReference>
<evidence type="ECO:0000256" key="4">
    <source>
        <dbReference type="ARBA" id="ARBA00023186"/>
    </source>
</evidence>
<dbReference type="eggNOG" id="COG0806">
    <property type="taxonomic scope" value="Bacteria"/>
</dbReference>
<dbReference type="InterPro" id="IPR011033">
    <property type="entry name" value="PRC_barrel-like_sf"/>
</dbReference>
<dbReference type="InterPro" id="IPR036976">
    <property type="entry name" value="RimM_N_sf"/>
</dbReference>
<comment type="subcellular location">
    <subcellularLocation>
        <location evidence="5">Cytoplasm</location>
    </subcellularLocation>
</comment>
<protein>
    <recommendedName>
        <fullName evidence="5">Ribosome maturation factor RimM</fullName>
    </recommendedName>
</protein>
<dbReference type="HOGENOM" id="CLU_077636_3_2_0"/>
<dbReference type="Pfam" id="PF24986">
    <property type="entry name" value="PRC_RimM"/>
    <property type="match status" value="1"/>
</dbReference>
<dbReference type="NCBIfam" id="TIGR02273">
    <property type="entry name" value="16S_RimM"/>
    <property type="match status" value="1"/>
</dbReference>
<dbReference type="EnsemblBacteria" id="ACZ19645">
    <property type="protein sequence ID" value="ACZ19645"/>
    <property type="gene ID" value="Taci_1415"/>
</dbReference>
<evidence type="ECO:0000256" key="3">
    <source>
        <dbReference type="ARBA" id="ARBA00022552"/>
    </source>
</evidence>
<keyword evidence="1 5" id="KW-0963">Cytoplasm</keyword>
<reference evidence="8 9" key="1">
    <citation type="journal article" date="2009" name="Stand. Genomic Sci.">
        <title>Complete genome sequence of Thermanaerovibrio acidaminovorans type strain (Su883).</title>
        <authorList>
            <person name="Chovatia M."/>
            <person name="Sikorski J."/>
            <person name="Schroder M."/>
            <person name="Lapidus A."/>
            <person name="Nolan M."/>
            <person name="Tice H."/>
            <person name="Glavina Del Rio T."/>
            <person name="Copeland A."/>
            <person name="Cheng J.F."/>
            <person name="Lucas S."/>
            <person name="Chen F."/>
            <person name="Bruce D."/>
            <person name="Goodwin L."/>
            <person name="Pitluck S."/>
            <person name="Ivanova N."/>
            <person name="Mavromatis K."/>
            <person name="Ovchinnikova G."/>
            <person name="Pati A."/>
            <person name="Chen A."/>
            <person name="Palaniappan K."/>
            <person name="Land M."/>
            <person name="Hauser L."/>
            <person name="Chang Y.J."/>
            <person name="Jeffries C.D."/>
            <person name="Chain P."/>
            <person name="Saunders E."/>
            <person name="Detter J.C."/>
            <person name="Brettin T."/>
            <person name="Rohde M."/>
            <person name="Goker M."/>
            <person name="Spring S."/>
            <person name="Bristow J."/>
            <person name="Markowitz V."/>
            <person name="Hugenholtz P."/>
            <person name="Kyrpides N.C."/>
            <person name="Klenk H.P."/>
            <person name="Eisen J.A."/>
        </authorList>
    </citation>
    <scope>NUCLEOTIDE SEQUENCE [LARGE SCALE GENOMIC DNA]</scope>
    <source>
        <strain evidence="9">ATCC 49978 / DSM 6589 / Su883</strain>
    </source>
</reference>
<evidence type="ECO:0000256" key="5">
    <source>
        <dbReference type="HAMAP-Rule" id="MF_00014"/>
    </source>
</evidence>
<evidence type="ECO:0000256" key="1">
    <source>
        <dbReference type="ARBA" id="ARBA00022490"/>
    </source>
</evidence>
<keyword evidence="9" id="KW-1185">Reference proteome</keyword>
<proteinExistence type="inferred from homology"/>
<dbReference type="GO" id="GO:0043022">
    <property type="term" value="F:ribosome binding"/>
    <property type="evidence" value="ECO:0007669"/>
    <property type="project" value="InterPro"/>
</dbReference>
<keyword evidence="2 5" id="KW-0690">Ribosome biogenesis</keyword>
<dbReference type="GO" id="GO:0042274">
    <property type="term" value="P:ribosomal small subunit biogenesis"/>
    <property type="evidence" value="ECO:0007669"/>
    <property type="project" value="UniProtKB-UniRule"/>
</dbReference>
<dbReference type="EMBL" id="CP001818">
    <property type="protein sequence ID" value="ACZ19645.1"/>
    <property type="molecule type" value="Genomic_DNA"/>
</dbReference>
<comment type="similarity">
    <text evidence="5">Belongs to the RimM family.</text>
</comment>
<comment type="domain">
    <text evidence="5">The PRC barrel domain binds ribosomal protein uS19.</text>
</comment>
<dbReference type="PANTHER" id="PTHR33692:SF1">
    <property type="entry name" value="RIBOSOME MATURATION FACTOR RIMM"/>
    <property type="match status" value="1"/>
</dbReference>
<evidence type="ECO:0000313" key="9">
    <source>
        <dbReference type="Proteomes" id="UP000002030"/>
    </source>
</evidence>
<comment type="function">
    <text evidence="5">An accessory protein needed during the final step in the assembly of 30S ribosomal subunit, possibly for assembly of the head region. Essential for efficient processing of 16S rRNA. May be needed both before and after RbfA during the maturation of 16S rRNA. It has affinity for free ribosomal 30S subunits but not for 70S ribosomes.</text>
</comment>
<evidence type="ECO:0000259" key="6">
    <source>
        <dbReference type="Pfam" id="PF01782"/>
    </source>
</evidence>
<dbReference type="GO" id="GO:0005840">
    <property type="term" value="C:ribosome"/>
    <property type="evidence" value="ECO:0007669"/>
    <property type="project" value="InterPro"/>
</dbReference>
<evidence type="ECO:0000313" key="8">
    <source>
        <dbReference type="EMBL" id="ACZ19645.1"/>
    </source>
</evidence>
<comment type="subunit">
    <text evidence="5">Binds ribosomal protein uS19.</text>
</comment>
<dbReference type="KEGG" id="tai:Taci_1415"/>
<keyword evidence="4 5" id="KW-0143">Chaperone</keyword>
<dbReference type="HAMAP" id="MF_00014">
    <property type="entry name" value="Ribosome_mat_RimM"/>
    <property type="match status" value="1"/>
</dbReference>
<dbReference type="Gene3D" id="2.40.30.60">
    <property type="entry name" value="RimM"/>
    <property type="match status" value="1"/>
</dbReference>
<dbReference type="InterPro" id="IPR002676">
    <property type="entry name" value="RimM_N"/>
</dbReference>
<organism evidence="8 9">
    <name type="scientific">Thermanaerovibrio acidaminovorans (strain ATCC 49978 / DSM 6589 / Su883)</name>
    <name type="common">Selenomonas acidaminovorans</name>
    <dbReference type="NCBI Taxonomy" id="525903"/>
    <lineage>
        <taxon>Bacteria</taxon>
        <taxon>Thermotogati</taxon>
        <taxon>Synergistota</taxon>
        <taxon>Synergistia</taxon>
        <taxon>Synergistales</taxon>
        <taxon>Synergistaceae</taxon>
        <taxon>Thermanaerovibrio</taxon>
    </lineage>
</organism>
<dbReference type="InterPro" id="IPR009000">
    <property type="entry name" value="Transl_B-barrel_sf"/>
</dbReference>
<dbReference type="Gene3D" id="2.30.30.240">
    <property type="entry name" value="PRC-barrel domain"/>
    <property type="match status" value="1"/>
</dbReference>
<keyword evidence="3 5" id="KW-0698">rRNA processing</keyword>
<dbReference type="SUPFAM" id="SSF50447">
    <property type="entry name" value="Translation proteins"/>
    <property type="match status" value="1"/>
</dbReference>
<accession>D1B6K4</accession>
<dbReference type="GO" id="GO:0005737">
    <property type="term" value="C:cytoplasm"/>
    <property type="evidence" value="ECO:0007669"/>
    <property type="project" value="UniProtKB-SubCell"/>
</dbReference>
<dbReference type="InterPro" id="IPR011961">
    <property type="entry name" value="RimM"/>
</dbReference>
<sequence length="181" mass="20299">MGSDRSRVTVGCIVGTHGIKGSLKLKPLTDYPERFLHMETLYLELPQVKGRHRPPRELKILDVRFQDGKDLFIVTLEGIDTIEMAEDLKGALITVAPEDRVPLEEGVYWIDDIIGLEVVEDETDAVLGVVEDVMPTGSNDVYEVRTPDGVLKMIPATGEVIRKVDLEARQIRVHLLEGLWD</sequence>
<dbReference type="GO" id="GO:0006364">
    <property type="term" value="P:rRNA processing"/>
    <property type="evidence" value="ECO:0007669"/>
    <property type="project" value="UniProtKB-UniRule"/>
</dbReference>